<protein>
    <submittedName>
        <fullName evidence="1">Uncharacterized protein</fullName>
    </submittedName>
</protein>
<dbReference type="Proteomes" id="UP000006798">
    <property type="component" value="Chromosome 2"/>
</dbReference>
<evidence type="ECO:0000313" key="1">
    <source>
        <dbReference type="EMBL" id="AEI79249.1"/>
    </source>
</evidence>
<organism evidence="1 2">
    <name type="scientific">Cupriavidus necator (strain ATCC 43291 / DSM 13513 / CCUG 52238 / LMG 8453 / N-1)</name>
    <name type="common">Ralstonia eutropha</name>
    <dbReference type="NCBI Taxonomy" id="1042878"/>
    <lineage>
        <taxon>Bacteria</taxon>
        <taxon>Pseudomonadati</taxon>
        <taxon>Pseudomonadota</taxon>
        <taxon>Betaproteobacteria</taxon>
        <taxon>Burkholderiales</taxon>
        <taxon>Burkholderiaceae</taxon>
        <taxon>Cupriavidus</taxon>
    </lineage>
</organism>
<evidence type="ECO:0000313" key="2">
    <source>
        <dbReference type="Proteomes" id="UP000006798"/>
    </source>
</evidence>
<reference evidence="1 2" key="1">
    <citation type="journal article" date="2011" name="J. Bacteriol.">
        <title>Complete genome sequence of the type strain Cupriavidus necator N-1.</title>
        <authorList>
            <person name="Poehlein A."/>
            <person name="Kusian B."/>
            <person name="Friedrich B."/>
            <person name="Daniel R."/>
            <person name="Bowien B."/>
        </authorList>
    </citation>
    <scope>NUCLEOTIDE SEQUENCE [LARGE SCALE GENOMIC DNA]</scope>
    <source>
        <strain evidence="2">ATCC 43291 / DSM 13513 / CCUG 52238 / LMG 8453 / N-1</strain>
    </source>
</reference>
<accession>F8GPG7</accession>
<dbReference type="AlphaFoldDB" id="F8GPG7"/>
<sequence>MAFAVEDALYYLLVFFTFSFGKADGASGSETKEVGATVPGVAVALVLSVAWTWVA</sequence>
<dbReference type="HOGENOM" id="CLU_3024502_0_0_4"/>
<gene>
    <name evidence="1" type="ordered locus">CNE_2c02630</name>
</gene>
<name>F8GPG7_CUPNN</name>
<proteinExistence type="predicted"/>
<dbReference type="KEGG" id="cnc:CNE_2c02630"/>
<dbReference type="EMBL" id="CP002878">
    <property type="protein sequence ID" value="AEI79249.1"/>
    <property type="molecule type" value="Genomic_DNA"/>
</dbReference>